<evidence type="ECO:0008006" key="3">
    <source>
        <dbReference type="Google" id="ProtNLM"/>
    </source>
</evidence>
<keyword evidence="2" id="KW-1185">Reference proteome</keyword>
<organism evidence="1 2">
    <name type="scientific">Crucibulum laeve</name>
    <dbReference type="NCBI Taxonomy" id="68775"/>
    <lineage>
        <taxon>Eukaryota</taxon>
        <taxon>Fungi</taxon>
        <taxon>Dikarya</taxon>
        <taxon>Basidiomycota</taxon>
        <taxon>Agaricomycotina</taxon>
        <taxon>Agaricomycetes</taxon>
        <taxon>Agaricomycetidae</taxon>
        <taxon>Agaricales</taxon>
        <taxon>Agaricineae</taxon>
        <taxon>Nidulariaceae</taxon>
        <taxon>Crucibulum</taxon>
    </lineage>
</organism>
<dbReference type="Gene3D" id="3.80.10.10">
    <property type="entry name" value="Ribonuclease Inhibitor"/>
    <property type="match status" value="2"/>
</dbReference>
<dbReference type="STRING" id="68775.A0A5C3LSZ0"/>
<dbReference type="AlphaFoldDB" id="A0A5C3LSZ0"/>
<dbReference type="InterPro" id="IPR032675">
    <property type="entry name" value="LRR_dom_sf"/>
</dbReference>
<protein>
    <recommendedName>
        <fullName evidence="3">F-box domain-containing protein</fullName>
    </recommendedName>
</protein>
<sequence>MTSQNQVLELQEALELIFGHLGPSSNMDSANRKKSRQHLLWAAQTCRTWSDPALNILWRELDSLYPLLSLISSLKKVNGTYKVFDGPVSDDDLLQFDSYARRVRYISFQLPVNTNPVASHVYIVLQQLHYSTPLLPGLLNVHFPNVDEEFVDAAGVFLFLETTTVTSIELDNVSTTFEDFTRPFLATSSRRNPHVKRLVLRGQCSAETLRHVSKFQKLQYLDLRPGIYISGDILKELGKLSELAELTLEMTSGKIPALRSHKHRSPKSSILFPKLRGLHIIGSAVFIGRFLAYYFAPNHLRTLKLAFTANPSNSDWVDSWSHCFDLISSVTSLRSLTILESAASHVLSCDLIAPLSQLRDLKYLELSITSLSTTDDEFRNFVRSFPNLEVLFLPNQSRQVSLNFISLQHISGSCLKLEKLRISLGGNLDALPVPYVVVNHKLQELLVGGPQYSWSIGEYVKISRFLDALFPELQVINSSGSSNVKQWKEMENIVRAYQDVRCRARLLYGM</sequence>
<dbReference type="SUPFAM" id="SSF52047">
    <property type="entry name" value="RNI-like"/>
    <property type="match status" value="1"/>
</dbReference>
<name>A0A5C3LSZ0_9AGAR</name>
<dbReference type="InterPro" id="IPR052595">
    <property type="entry name" value="LRRC69/RLP"/>
</dbReference>
<evidence type="ECO:0000313" key="1">
    <source>
        <dbReference type="EMBL" id="TFK31901.1"/>
    </source>
</evidence>
<dbReference type="EMBL" id="ML213697">
    <property type="protein sequence ID" value="TFK31901.1"/>
    <property type="molecule type" value="Genomic_DNA"/>
</dbReference>
<evidence type="ECO:0000313" key="2">
    <source>
        <dbReference type="Proteomes" id="UP000308652"/>
    </source>
</evidence>
<dbReference type="Proteomes" id="UP000308652">
    <property type="component" value="Unassembled WGS sequence"/>
</dbReference>
<dbReference type="OrthoDB" id="2631350at2759"/>
<gene>
    <name evidence="1" type="ORF">BDQ12DRAFT_729119</name>
</gene>
<dbReference type="PANTHER" id="PTHR48057">
    <property type="entry name" value="LEUCINE-RICH REPEAT SERINE/THREONINE-PROTEIN KINASE 1"/>
    <property type="match status" value="1"/>
</dbReference>
<dbReference type="PANTHER" id="PTHR48057:SF29">
    <property type="entry name" value="OS02G0609900 PROTEIN"/>
    <property type="match status" value="1"/>
</dbReference>
<accession>A0A5C3LSZ0</accession>
<reference evidence="1 2" key="1">
    <citation type="journal article" date="2019" name="Nat. Ecol. Evol.">
        <title>Megaphylogeny resolves global patterns of mushroom evolution.</title>
        <authorList>
            <person name="Varga T."/>
            <person name="Krizsan K."/>
            <person name="Foldi C."/>
            <person name="Dima B."/>
            <person name="Sanchez-Garcia M."/>
            <person name="Sanchez-Ramirez S."/>
            <person name="Szollosi G.J."/>
            <person name="Szarkandi J.G."/>
            <person name="Papp V."/>
            <person name="Albert L."/>
            <person name="Andreopoulos W."/>
            <person name="Angelini C."/>
            <person name="Antonin V."/>
            <person name="Barry K.W."/>
            <person name="Bougher N.L."/>
            <person name="Buchanan P."/>
            <person name="Buyck B."/>
            <person name="Bense V."/>
            <person name="Catcheside P."/>
            <person name="Chovatia M."/>
            <person name="Cooper J."/>
            <person name="Damon W."/>
            <person name="Desjardin D."/>
            <person name="Finy P."/>
            <person name="Geml J."/>
            <person name="Haridas S."/>
            <person name="Hughes K."/>
            <person name="Justo A."/>
            <person name="Karasinski D."/>
            <person name="Kautmanova I."/>
            <person name="Kiss B."/>
            <person name="Kocsube S."/>
            <person name="Kotiranta H."/>
            <person name="LaButti K.M."/>
            <person name="Lechner B.E."/>
            <person name="Liimatainen K."/>
            <person name="Lipzen A."/>
            <person name="Lukacs Z."/>
            <person name="Mihaltcheva S."/>
            <person name="Morgado L.N."/>
            <person name="Niskanen T."/>
            <person name="Noordeloos M.E."/>
            <person name="Ohm R.A."/>
            <person name="Ortiz-Santana B."/>
            <person name="Ovrebo C."/>
            <person name="Racz N."/>
            <person name="Riley R."/>
            <person name="Savchenko A."/>
            <person name="Shiryaev A."/>
            <person name="Soop K."/>
            <person name="Spirin V."/>
            <person name="Szebenyi C."/>
            <person name="Tomsovsky M."/>
            <person name="Tulloss R.E."/>
            <person name="Uehling J."/>
            <person name="Grigoriev I.V."/>
            <person name="Vagvolgyi C."/>
            <person name="Papp T."/>
            <person name="Martin F.M."/>
            <person name="Miettinen O."/>
            <person name="Hibbett D.S."/>
            <person name="Nagy L.G."/>
        </authorList>
    </citation>
    <scope>NUCLEOTIDE SEQUENCE [LARGE SCALE GENOMIC DNA]</scope>
    <source>
        <strain evidence="1 2">CBS 166.37</strain>
    </source>
</reference>
<proteinExistence type="predicted"/>